<dbReference type="Gene3D" id="1.20.5.4130">
    <property type="match status" value="1"/>
</dbReference>
<evidence type="ECO:0000256" key="2">
    <source>
        <dbReference type="ARBA" id="ARBA00022614"/>
    </source>
</evidence>
<dbReference type="InterPro" id="IPR027417">
    <property type="entry name" value="P-loop_NTPase"/>
</dbReference>
<evidence type="ECO:0000256" key="5">
    <source>
        <dbReference type="ARBA" id="ARBA00022821"/>
    </source>
</evidence>
<accession>A0A679B9X9</accession>
<keyword evidence="2" id="KW-0433">Leucine-rich repeat</keyword>
<dbReference type="AlphaFoldDB" id="A0A679B9X9"/>
<dbReference type="PROSITE" id="PS50846">
    <property type="entry name" value="HMA_2"/>
    <property type="match status" value="1"/>
</dbReference>
<dbReference type="PANTHER" id="PTHR46932:SF12">
    <property type="entry name" value="HEAVY METAL-ASSOCIATED ISOPRENYLATED PLANT PROTEIN 47"/>
    <property type="match status" value="1"/>
</dbReference>
<evidence type="ECO:0000259" key="6">
    <source>
        <dbReference type="PROSITE" id="PS50846"/>
    </source>
</evidence>
<dbReference type="GO" id="GO:0006952">
    <property type="term" value="P:defense response"/>
    <property type="evidence" value="ECO:0007669"/>
    <property type="project" value="UniProtKB-KW"/>
</dbReference>
<dbReference type="EMBL" id="AP018855">
    <property type="protein sequence ID" value="BBF89377.1"/>
    <property type="molecule type" value="Genomic_DNA"/>
</dbReference>
<feature type="domain" description="HMA" evidence="6">
    <location>
        <begin position="189"/>
        <end position="258"/>
    </location>
</feature>
<keyword evidence="3" id="KW-0677">Repeat</keyword>
<dbReference type="PANTHER" id="PTHR46932">
    <property type="entry name" value="HEAVY METAL-ASSOCIATED ISOPRENYLATED PLANT PROTEIN 47"/>
    <property type="match status" value="1"/>
</dbReference>
<dbReference type="Gene3D" id="3.40.50.300">
    <property type="entry name" value="P-loop containing nucleotide triphosphate hydrolases"/>
    <property type="match status" value="1"/>
</dbReference>
<evidence type="ECO:0000256" key="1">
    <source>
        <dbReference type="ARBA" id="ARBA00008894"/>
    </source>
</evidence>
<proteinExistence type="inferred from homology"/>
<dbReference type="InterPro" id="IPR042885">
    <property type="entry name" value="HIPP47/16"/>
</dbReference>
<reference evidence="7" key="1">
    <citation type="submission" date="2018-08" db="EMBL/GenBank/DDBJ databases">
        <title>Oryza barthii genomic DNA, chromosome 11, BAC clone:OBARTa0036G18.</title>
        <authorList>
            <person name="Wu J."/>
            <person name="Kanamori H."/>
        </authorList>
    </citation>
    <scope>NUCLEOTIDE SEQUENCE</scope>
    <source>
        <strain evidence="7">W1588</strain>
    </source>
</reference>
<evidence type="ECO:0000256" key="4">
    <source>
        <dbReference type="ARBA" id="ARBA00022741"/>
    </source>
</evidence>
<dbReference type="Pfam" id="PF18052">
    <property type="entry name" value="Rx_N"/>
    <property type="match status" value="1"/>
</dbReference>
<evidence type="ECO:0000256" key="3">
    <source>
        <dbReference type="ARBA" id="ARBA00022737"/>
    </source>
</evidence>
<evidence type="ECO:0000313" key="7">
    <source>
        <dbReference type="EMBL" id="BBF89377.1"/>
    </source>
</evidence>
<dbReference type="InterPro" id="IPR041118">
    <property type="entry name" value="Rx_N"/>
</dbReference>
<comment type="similarity">
    <text evidence="1">Belongs to the disease resistance NB-LRR family.</text>
</comment>
<dbReference type="SUPFAM" id="SSF52540">
    <property type="entry name" value="P-loop containing nucleoside triphosphate hydrolases"/>
    <property type="match status" value="1"/>
</dbReference>
<dbReference type="InterPro" id="IPR006121">
    <property type="entry name" value="HMA_dom"/>
</dbReference>
<name>A0A679B9X9_9ORYZ</name>
<gene>
    <name evidence="7" type="primary">OBARTa0036G18.2</name>
</gene>
<keyword evidence="4" id="KW-0547">Nucleotide-binding</keyword>
<dbReference type="GO" id="GO:0046872">
    <property type="term" value="F:metal ion binding"/>
    <property type="evidence" value="ECO:0007669"/>
    <property type="project" value="InterPro"/>
</dbReference>
<protein>
    <recommendedName>
        <fullName evidence="6">HMA domain-containing protein</fullName>
    </recommendedName>
</protein>
<keyword evidence="5" id="KW-0611">Plant defense</keyword>
<sequence length="380" mass="41168">MEAAAMAVTAATGALEPVLLKLAALLDDGECNLLEGSRSDAEFIRSELEAVHSLLTPNILGRMGDDDAACKDGLIAEVRELSYDLDDAVDDFLELNFEQRRSTSPFGELKARVEEHVSNRFSDWKLPATSLRPLSVNRRAGLLPPDGDLVGMGKRKEELIELLEQGSSDASRWRKRKPHVPLRIIRGEMQQIVIKVAILDERNRSKAMTLVAKTGGVCSIAIVGDPRDKVLVVGDGIDPIKLTSALRKKVGHAELLQVSQANKDVKETTPMLAPVKSICEFHEVKTVCILGLPGGGKTRVARVLYHTLGTQFQCRVFTSVSPSSSSSPSPNLTETLADIFAQAQLGVTDTPSTPYGGSGTGRALQQHLIDNISAFLLNKK</sequence>
<dbReference type="GO" id="GO:0000166">
    <property type="term" value="F:nucleotide binding"/>
    <property type="evidence" value="ECO:0007669"/>
    <property type="project" value="UniProtKB-KW"/>
</dbReference>
<organism evidence="7">
    <name type="scientific">Oryza barthii</name>
    <dbReference type="NCBI Taxonomy" id="65489"/>
    <lineage>
        <taxon>Eukaryota</taxon>
        <taxon>Viridiplantae</taxon>
        <taxon>Streptophyta</taxon>
        <taxon>Embryophyta</taxon>
        <taxon>Tracheophyta</taxon>
        <taxon>Spermatophyta</taxon>
        <taxon>Magnoliopsida</taxon>
        <taxon>Liliopsida</taxon>
        <taxon>Poales</taxon>
        <taxon>Poaceae</taxon>
        <taxon>BOP clade</taxon>
        <taxon>Oryzoideae</taxon>
        <taxon>Oryzeae</taxon>
        <taxon>Oryzinae</taxon>
        <taxon>Oryza</taxon>
    </lineage>
</organism>
<dbReference type="Gene3D" id="3.30.70.100">
    <property type="match status" value="1"/>
</dbReference>